<dbReference type="InterPro" id="IPR001765">
    <property type="entry name" value="Carbonic_anhydrase"/>
</dbReference>
<organism evidence="5 6">
    <name type="scientific">Candolleomyces aberdarensis</name>
    <dbReference type="NCBI Taxonomy" id="2316362"/>
    <lineage>
        <taxon>Eukaryota</taxon>
        <taxon>Fungi</taxon>
        <taxon>Dikarya</taxon>
        <taxon>Basidiomycota</taxon>
        <taxon>Agaricomycotina</taxon>
        <taxon>Agaricomycetes</taxon>
        <taxon>Agaricomycetidae</taxon>
        <taxon>Agaricales</taxon>
        <taxon>Agaricineae</taxon>
        <taxon>Psathyrellaceae</taxon>
        <taxon>Candolleomyces</taxon>
    </lineage>
</organism>
<dbReference type="PANTHER" id="PTHR43175:SF3">
    <property type="entry name" value="CARBON DISULFIDE HYDROLASE"/>
    <property type="match status" value="1"/>
</dbReference>
<dbReference type="Gene3D" id="3.40.1050.10">
    <property type="entry name" value="Carbonic anhydrase"/>
    <property type="match status" value="1"/>
</dbReference>
<dbReference type="SMART" id="SM00947">
    <property type="entry name" value="Pro_CA"/>
    <property type="match status" value="1"/>
</dbReference>
<evidence type="ECO:0000313" key="5">
    <source>
        <dbReference type="EMBL" id="RXW23837.1"/>
    </source>
</evidence>
<comment type="cofactor">
    <cofactor evidence="4">
        <name>Zn(2+)</name>
        <dbReference type="ChEBI" id="CHEBI:29105"/>
    </cofactor>
    <text evidence="4">Binds 1 zinc ion per subunit.</text>
</comment>
<dbReference type="STRING" id="2316362.A0A4Q2DTZ9"/>
<comment type="similarity">
    <text evidence="1">Belongs to the beta-class carbonic anhydrase family.</text>
</comment>
<feature type="binding site" evidence="4">
    <location>
        <position position="36"/>
    </location>
    <ligand>
        <name>Zn(2+)</name>
        <dbReference type="ChEBI" id="CHEBI:29105"/>
    </ligand>
</feature>
<dbReference type="InterPro" id="IPR036874">
    <property type="entry name" value="Carbonic_anhydrase_sf"/>
</dbReference>
<dbReference type="GO" id="GO:0004089">
    <property type="term" value="F:carbonate dehydratase activity"/>
    <property type="evidence" value="ECO:0007669"/>
    <property type="project" value="InterPro"/>
</dbReference>
<keyword evidence="3 4" id="KW-0862">Zinc</keyword>
<comment type="caution">
    <text evidence="5">The sequence shown here is derived from an EMBL/GenBank/DDBJ whole genome shotgun (WGS) entry which is preliminary data.</text>
</comment>
<keyword evidence="2 4" id="KW-0479">Metal-binding</keyword>
<dbReference type="GO" id="GO:0008270">
    <property type="term" value="F:zinc ion binding"/>
    <property type="evidence" value="ECO:0007669"/>
    <property type="project" value="InterPro"/>
</dbReference>
<reference evidence="5 6" key="1">
    <citation type="submission" date="2019-01" db="EMBL/GenBank/DDBJ databases">
        <title>Draft genome sequence of Psathyrella aberdarensis IHI B618.</title>
        <authorList>
            <person name="Buettner E."/>
            <person name="Kellner H."/>
        </authorList>
    </citation>
    <scope>NUCLEOTIDE SEQUENCE [LARGE SCALE GENOMIC DNA]</scope>
    <source>
        <strain evidence="5 6">IHI B618</strain>
    </source>
</reference>
<sequence>MSFQESIASNNASYVSTFDKGDLPLPPSKHVAVVTCMDARVEPAGQLGINLGEAHVIRNAGGSAKEALRSLVISQRLLGTREIALFHHSDCGMLTFTTEQLKTIVKDASPGDAAIAEAVDKFQFLEFSHLEDSVKDDVKFLQENPLLLPETKISGWVYDVHTGKDESSTTSTSNMSAAASAHELEELKERLVTPPVEGETLEEEREAVDKLVTVPSTATGPLIAIDLDDVLSQTNQAVADCEDSTLRQFDAVSSIFLTNSGHNDIYGTQMNLSDFFIVCTGQFTDAHKKGHEVVTKLSKAQVCDDLKAVLLIDDSAENAIQCVTAEKPIQTLLFGAYEWNKRLSGPGDARDEMAYDVRLEREGGRKFWEEESVPVPEGAPLHRVRDWGEAIRWIRARKEEGKWQ</sequence>
<accession>A0A4Q2DTZ9</accession>
<dbReference type="SUPFAM" id="SSF53056">
    <property type="entry name" value="beta-carbonic anhydrase, cab"/>
    <property type="match status" value="1"/>
</dbReference>
<dbReference type="OrthoDB" id="10248475at2759"/>
<dbReference type="Pfam" id="PF00484">
    <property type="entry name" value="Pro_CA"/>
    <property type="match status" value="1"/>
</dbReference>
<proteinExistence type="inferred from homology"/>
<feature type="binding site" evidence="4">
    <location>
        <position position="91"/>
    </location>
    <ligand>
        <name>Zn(2+)</name>
        <dbReference type="ChEBI" id="CHEBI:29105"/>
    </ligand>
</feature>
<evidence type="ECO:0000256" key="1">
    <source>
        <dbReference type="ARBA" id="ARBA00006217"/>
    </source>
</evidence>
<dbReference type="Proteomes" id="UP000290288">
    <property type="component" value="Unassembled WGS sequence"/>
</dbReference>
<dbReference type="EMBL" id="SDEE01000031">
    <property type="protein sequence ID" value="RXW23837.1"/>
    <property type="molecule type" value="Genomic_DNA"/>
</dbReference>
<dbReference type="CDD" id="cd03379">
    <property type="entry name" value="beta_CA_cladeD"/>
    <property type="match status" value="1"/>
</dbReference>
<dbReference type="AlphaFoldDB" id="A0A4Q2DTZ9"/>
<feature type="binding site" evidence="4">
    <location>
        <position position="88"/>
    </location>
    <ligand>
        <name>Zn(2+)</name>
        <dbReference type="ChEBI" id="CHEBI:29105"/>
    </ligand>
</feature>
<feature type="binding site" evidence="4">
    <location>
        <position position="38"/>
    </location>
    <ligand>
        <name>Zn(2+)</name>
        <dbReference type="ChEBI" id="CHEBI:29105"/>
    </ligand>
</feature>
<keyword evidence="6" id="KW-1185">Reference proteome</keyword>
<protein>
    <recommendedName>
        <fullName evidence="7">Carbonic anhydrase</fullName>
    </recommendedName>
</protein>
<evidence type="ECO:0008006" key="7">
    <source>
        <dbReference type="Google" id="ProtNLM"/>
    </source>
</evidence>
<dbReference type="PANTHER" id="PTHR43175">
    <property type="entry name" value="CARBONIC ANHYDRASE"/>
    <property type="match status" value="1"/>
</dbReference>
<evidence type="ECO:0000313" key="6">
    <source>
        <dbReference type="Proteomes" id="UP000290288"/>
    </source>
</evidence>
<evidence type="ECO:0000256" key="2">
    <source>
        <dbReference type="ARBA" id="ARBA00022723"/>
    </source>
</evidence>
<gene>
    <name evidence="5" type="ORF">EST38_g2000</name>
</gene>
<name>A0A4Q2DTZ9_9AGAR</name>
<evidence type="ECO:0000256" key="4">
    <source>
        <dbReference type="PIRSR" id="PIRSR601765-1"/>
    </source>
</evidence>
<evidence type="ECO:0000256" key="3">
    <source>
        <dbReference type="ARBA" id="ARBA00022833"/>
    </source>
</evidence>